<organism evidence="2 3">
    <name type="scientific">Aromia moschata</name>
    <dbReference type="NCBI Taxonomy" id="1265417"/>
    <lineage>
        <taxon>Eukaryota</taxon>
        <taxon>Metazoa</taxon>
        <taxon>Ecdysozoa</taxon>
        <taxon>Arthropoda</taxon>
        <taxon>Hexapoda</taxon>
        <taxon>Insecta</taxon>
        <taxon>Pterygota</taxon>
        <taxon>Neoptera</taxon>
        <taxon>Endopterygota</taxon>
        <taxon>Coleoptera</taxon>
        <taxon>Polyphaga</taxon>
        <taxon>Cucujiformia</taxon>
        <taxon>Chrysomeloidea</taxon>
        <taxon>Cerambycidae</taxon>
        <taxon>Cerambycinae</taxon>
        <taxon>Callichromatini</taxon>
        <taxon>Aromia</taxon>
    </lineage>
</organism>
<evidence type="ECO:0000313" key="2">
    <source>
        <dbReference type="EMBL" id="KAJ8943541.1"/>
    </source>
</evidence>
<accession>A0AAV8XX91</accession>
<dbReference type="SUPFAM" id="SSF74924">
    <property type="entry name" value="Cap-Gly domain"/>
    <property type="match status" value="1"/>
</dbReference>
<dbReference type="Gene3D" id="2.30.30.190">
    <property type="entry name" value="CAP Gly-rich-like domain"/>
    <property type="match status" value="1"/>
</dbReference>
<gene>
    <name evidence="2" type="ORF">NQ318_023052</name>
</gene>
<comment type="caution">
    <text evidence="2">The sequence shown here is derived from an EMBL/GenBank/DDBJ whole genome shotgun (WGS) entry which is preliminary data.</text>
</comment>
<feature type="domain" description="CAP-Gly" evidence="1">
    <location>
        <begin position="84"/>
        <end position="116"/>
    </location>
</feature>
<protein>
    <recommendedName>
        <fullName evidence="1">CAP-Gly domain-containing protein</fullName>
    </recommendedName>
</protein>
<keyword evidence="3" id="KW-1185">Reference proteome</keyword>
<reference evidence="2" key="1">
    <citation type="journal article" date="2023" name="Insect Mol. Biol.">
        <title>Genome sequencing provides insights into the evolution of gene families encoding plant cell wall-degrading enzymes in longhorned beetles.</title>
        <authorList>
            <person name="Shin N.R."/>
            <person name="Okamura Y."/>
            <person name="Kirsch R."/>
            <person name="Pauchet Y."/>
        </authorList>
    </citation>
    <scope>NUCLEOTIDE SEQUENCE</scope>
    <source>
        <strain evidence="2">AMC_N1</strain>
    </source>
</reference>
<evidence type="ECO:0000313" key="3">
    <source>
        <dbReference type="Proteomes" id="UP001162162"/>
    </source>
</evidence>
<dbReference type="Pfam" id="PF01302">
    <property type="entry name" value="CAP_GLY"/>
    <property type="match status" value="1"/>
</dbReference>
<sequence length="116" mass="13140">MMLQAELCKVSFKSVSDSWVVLLVVRPRSPFLGGPPHQNQRDNVPPPGWQPFLPRVSRDLKSDHWVKVITPEGRVRGGRVRYVGPVISQTEQFVGVQLSNPDGYCDGTYSGRRYFQ</sequence>
<dbReference type="InterPro" id="IPR000938">
    <property type="entry name" value="CAP-Gly_domain"/>
</dbReference>
<evidence type="ECO:0000259" key="1">
    <source>
        <dbReference type="PROSITE" id="PS50245"/>
    </source>
</evidence>
<name>A0AAV8XX91_9CUCU</name>
<dbReference type="PROSITE" id="PS50245">
    <property type="entry name" value="CAP_GLY_2"/>
    <property type="match status" value="1"/>
</dbReference>
<dbReference type="EMBL" id="JAPWTK010000286">
    <property type="protein sequence ID" value="KAJ8943541.1"/>
    <property type="molecule type" value="Genomic_DNA"/>
</dbReference>
<proteinExistence type="predicted"/>
<dbReference type="AlphaFoldDB" id="A0AAV8XX91"/>
<feature type="non-terminal residue" evidence="2">
    <location>
        <position position="116"/>
    </location>
</feature>
<dbReference type="InterPro" id="IPR036859">
    <property type="entry name" value="CAP-Gly_dom_sf"/>
</dbReference>
<dbReference type="Proteomes" id="UP001162162">
    <property type="component" value="Unassembled WGS sequence"/>
</dbReference>
<dbReference type="SMART" id="SM01052">
    <property type="entry name" value="CAP_GLY"/>
    <property type="match status" value="1"/>
</dbReference>